<organism evidence="2 3">
    <name type="scientific">Haloarcula nitratireducens</name>
    <dbReference type="NCBI Taxonomy" id="2487749"/>
    <lineage>
        <taxon>Archaea</taxon>
        <taxon>Methanobacteriati</taxon>
        <taxon>Methanobacteriota</taxon>
        <taxon>Stenosarchaea group</taxon>
        <taxon>Halobacteria</taxon>
        <taxon>Halobacteriales</taxon>
        <taxon>Haloarculaceae</taxon>
        <taxon>Haloarcula</taxon>
    </lineage>
</organism>
<comment type="caution">
    <text evidence="2">The sequence shown here is derived from an EMBL/GenBank/DDBJ whole genome shotgun (WGS) entry which is preliminary data.</text>
</comment>
<reference evidence="2 3" key="1">
    <citation type="submission" date="2021-06" db="EMBL/GenBank/DDBJ databases">
        <title>Halomicroarcula sp. a new haloarchaeum isolated from saline soil.</title>
        <authorList>
            <person name="Duran-Viseras A."/>
            <person name="Sanchez-Porro C."/>
            <person name="Ventosa A."/>
        </authorList>
    </citation>
    <scope>NUCLEOTIDE SEQUENCE [LARGE SCALE GENOMIC DNA]</scope>
    <source>
        <strain evidence="2 3">F27</strain>
    </source>
</reference>
<dbReference type="Proteomes" id="UP001430455">
    <property type="component" value="Unassembled WGS sequence"/>
</dbReference>
<dbReference type="AlphaFoldDB" id="A0AAW4PF86"/>
<dbReference type="RefSeq" id="WP_220581306.1">
    <property type="nucleotide sequence ID" value="NZ_RKLT01000009.1"/>
</dbReference>
<proteinExistence type="predicted"/>
<evidence type="ECO:0000313" key="2">
    <source>
        <dbReference type="EMBL" id="MBX0296717.1"/>
    </source>
</evidence>
<dbReference type="EMBL" id="RKLT01000009">
    <property type="protein sequence ID" value="MBX0296717.1"/>
    <property type="molecule type" value="Genomic_DNA"/>
</dbReference>
<evidence type="ECO:0000313" key="3">
    <source>
        <dbReference type="Proteomes" id="UP001430455"/>
    </source>
</evidence>
<evidence type="ECO:0000256" key="1">
    <source>
        <dbReference type="SAM" id="MobiDB-lite"/>
    </source>
</evidence>
<gene>
    <name evidence="2" type="ORF">EGH23_17710</name>
</gene>
<dbReference type="PANTHER" id="PTHR30121">
    <property type="entry name" value="UNCHARACTERIZED PROTEIN YJGR-RELATED"/>
    <property type="match status" value="1"/>
</dbReference>
<keyword evidence="2" id="KW-0067">ATP-binding</keyword>
<keyword evidence="2" id="KW-0547">Nucleotide-binding</keyword>
<name>A0AAW4PF86_9EURY</name>
<dbReference type="InterPro" id="IPR027417">
    <property type="entry name" value="P-loop_NTPase"/>
</dbReference>
<feature type="region of interest" description="Disordered" evidence="1">
    <location>
        <begin position="682"/>
        <end position="707"/>
    </location>
</feature>
<protein>
    <submittedName>
        <fullName evidence="2">ATP-binding protein</fullName>
    </submittedName>
</protein>
<dbReference type="Gene3D" id="3.40.50.300">
    <property type="entry name" value="P-loop containing nucleotide triphosphate hydrolases"/>
    <property type="match status" value="2"/>
</dbReference>
<accession>A0AAW4PF86</accession>
<dbReference type="GO" id="GO:0005524">
    <property type="term" value="F:ATP binding"/>
    <property type="evidence" value="ECO:0007669"/>
    <property type="project" value="UniProtKB-KW"/>
</dbReference>
<dbReference type="SUPFAM" id="SSF52540">
    <property type="entry name" value="P-loop containing nucleoside triphosphate hydrolases"/>
    <property type="match status" value="1"/>
</dbReference>
<keyword evidence="3" id="KW-1185">Reference proteome</keyword>
<feature type="region of interest" description="Disordered" evidence="1">
    <location>
        <begin position="370"/>
        <end position="410"/>
    </location>
</feature>
<dbReference type="PANTHER" id="PTHR30121:SF6">
    <property type="entry name" value="SLR6007 PROTEIN"/>
    <property type="match status" value="1"/>
</dbReference>
<dbReference type="InterPro" id="IPR051162">
    <property type="entry name" value="T4SS_component"/>
</dbReference>
<sequence length="1233" mass="136780">MADTVPPTDSDLPVVAESTQTYVRIQPATKALDPVGIERQLRRLHRLETQSTGRFSGLLGTAQAPLIEWLLVGDSERLAYYVSVDPDSQLDSLEGVLRGLFPESYAFERVRESRKGLLSGILEALEDDSSTNTQTEPPAAIEFERRCEHPKDWQTRLTPFEAFYESDDDRIPLSGVVETIANSPAPVVFQVLCRRKPDWSTDLEMRRLDIESGSDTLGGALTNAVFGRPEDPESIRTKPDEVRLAELDERDPRNSFEVNVRAFVGSDPGDGRMGRTPTDIARDLETAFGPVGHTTYTIAGRVRSGDDTTALRRAIEERTFRTRANGLANRLPWSVSRSPTLVADASEVGGFCLLDGAKLTAAGRRLADATPVDRQPLAHPPQRQLDRYYGPGLPLGHPLTQDSAPDPSPVSLPPTLQSLHLAWFGKTGSGKSTSLVTAMLDNHEATDGADILIDPKGDGMPLEYMQAHYERYGTLEDVLYFDCAELLPAFSFFDIRDELDRGIARTTAVEDRVEHYIEILIQLMGRDRFEQAVRSPDIIRYMVKAMFDPVSGADAFSHRDFHGAIQEMHDRNTAPPVSDGDLERMLAGVVANRARTFDEIMQGVANRIEKVPVDPRLARLFNHVPERGTDSTDPHFDLVDYLDEDVVIIFDTGQLRSEAQRALALLVLSNLWSALKRRARGSMNAEDPNASASEDAMTGDETMGTEDGTRPLVNVYIEEAASIAVSSLLSELLSQSRSFDCALTLAMQFPAQLRESSERAYQEVLNNVSTIVTGNVAVDEKLTRRLATDEMDAREVGNRLRALRRGQWFVSLPAEFDTDEPTPFTARSLPPPCGHPASTMAPQRRGFEEALTMAHQNVVTTAGLRLIEPSPAEGAVGQDEGVPIRADSALPYTNRLPSMVLYDASRHGLVCDGCESRYDPDSAGMLRAIECCASLDRVDPDDIPICEVNLKLSTGERDVSEFSDRQLMFLQAVYNAQQLRYDPPEYDLLYDSMLRLQEYLGIESEAIQDLIDDGLLTHDTDRPHRLYTVTPAGRSLIGEHYRKGIDYGHGKGDLEETSQHVLAVEVGRRYLVSQYENDPDSSVVRVVPYFELDERDQTAVPASSAMGGDSEELVEAADEYDRHRIDAVGLDAEGRVVVTLEAERVNHDLRRAVPEDFDKMAACDPDEAIWITMSHSEAHRVLRALNDPLEGEPRVEKTYAESTPASEFRIDSPGCTAMFTLEQVREMVAEQAE</sequence>